<dbReference type="InterPro" id="IPR049177">
    <property type="entry name" value="MgtC_SapB_SrpB_YhiD_N"/>
</dbReference>
<dbReference type="RefSeq" id="WP_090040295.1">
    <property type="nucleotide sequence ID" value="NZ_FOKI01000009.1"/>
</dbReference>
<evidence type="ECO:0000256" key="6">
    <source>
        <dbReference type="ARBA" id="ARBA00023136"/>
    </source>
</evidence>
<evidence type="ECO:0000313" key="10">
    <source>
        <dbReference type="Proteomes" id="UP000198619"/>
    </source>
</evidence>
<accession>A0A1I0XR87</accession>
<keyword evidence="10" id="KW-1185">Reference proteome</keyword>
<feature type="transmembrane region" description="Helical" evidence="7">
    <location>
        <begin position="109"/>
        <end position="142"/>
    </location>
</feature>
<comment type="similarity">
    <text evidence="2">Belongs to the MgtC/SapB family.</text>
</comment>
<name>A0A1I0XR87_9CLOT</name>
<dbReference type="OrthoDB" id="9811198at2"/>
<keyword evidence="6 7" id="KW-0472">Membrane</keyword>
<evidence type="ECO:0000259" key="8">
    <source>
        <dbReference type="Pfam" id="PF02308"/>
    </source>
</evidence>
<dbReference type="AlphaFoldDB" id="A0A1I0XR87"/>
<comment type="subcellular location">
    <subcellularLocation>
        <location evidence="1">Cell membrane</location>
        <topology evidence="1">Multi-pass membrane protein</topology>
    </subcellularLocation>
</comment>
<sequence length="234" mass="25725">MTLQEISFRLALAIIIGGVIGYEREYTNSPAGFRTHILVALGAAIISLIQVEMVNRSMLLIAEDANLSNSIKIDMGRLGAQVISGIGFLGAGTILHTKGSIKGLTTAASLWVVACVGLAIGLGYYTISILGGISIVIVLATLKRFEMKFISKTDMRKIYIEYIERDKVIEVFEKHIYGRGIKVKNIEFYMDNQEVNGSNSCLFTLKVPKSLEINEVILSCATDKNILKIYEVLE</sequence>
<keyword evidence="3" id="KW-1003">Cell membrane</keyword>
<feature type="transmembrane region" description="Helical" evidence="7">
    <location>
        <begin position="78"/>
        <end position="97"/>
    </location>
</feature>
<gene>
    <name evidence="9" type="ORF">SAMN04488528_1009107</name>
</gene>
<dbReference type="InterPro" id="IPR003416">
    <property type="entry name" value="MgtC/SapB/SrpB/YhiD_fam"/>
</dbReference>
<dbReference type="Proteomes" id="UP000198619">
    <property type="component" value="Unassembled WGS sequence"/>
</dbReference>
<dbReference type="GO" id="GO:0005886">
    <property type="term" value="C:plasma membrane"/>
    <property type="evidence" value="ECO:0007669"/>
    <property type="project" value="UniProtKB-SubCell"/>
</dbReference>
<reference evidence="9 10" key="1">
    <citation type="submission" date="2016-10" db="EMBL/GenBank/DDBJ databases">
        <authorList>
            <person name="de Groot N.N."/>
        </authorList>
    </citation>
    <scope>NUCLEOTIDE SEQUENCE [LARGE SCALE GENOMIC DNA]</scope>
    <source>
        <strain evidence="9 10">DSM 12271</strain>
    </source>
</reference>
<evidence type="ECO:0000256" key="1">
    <source>
        <dbReference type="ARBA" id="ARBA00004651"/>
    </source>
</evidence>
<evidence type="ECO:0000256" key="3">
    <source>
        <dbReference type="ARBA" id="ARBA00022475"/>
    </source>
</evidence>
<keyword evidence="4 7" id="KW-0812">Transmembrane</keyword>
<proteinExistence type="inferred from homology"/>
<feature type="transmembrane region" description="Helical" evidence="7">
    <location>
        <begin position="31"/>
        <end position="51"/>
    </location>
</feature>
<dbReference type="EMBL" id="FOKI01000009">
    <property type="protein sequence ID" value="SFB03531.1"/>
    <property type="molecule type" value="Genomic_DNA"/>
</dbReference>
<keyword evidence="5 7" id="KW-1133">Transmembrane helix</keyword>
<organism evidence="9 10">
    <name type="scientific">Clostridium frigidicarnis</name>
    <dbReference type="NCBI Taxonomy" id="84698"/>
    <lineage>
        <taxon>Bacteria</taxon>
        <taxon>Bacillati</taxon>
        <taxon>Bacillota</taxon>
        <taxon>Clostridia</taxon>
        <taxon>Eubacteriales</taxon>
        <taxon>Clostridiaceae</taxon>
        <taxon>Clostridium</taxon>
    </lineage>
</organism>
<evidence type="ECO:0000256" key="2">
    <source>
        <dbReference type="ARBA" id="ARBA00009298"/>
    </source>
</evidence>
<dbReference type="PANTHER" id="PTHR33778">
    <property type="entry name" value="PROTEIN MGTC"/>
    <property type="match status" value="1"/>
</dbReference>
<dbReference type="STRING" id="84698.SAMN04488528_1009107"/>
<evidence type="ECO:0000256" key="5">
    <source>
        <dbReference type="ARBA" id="ARBA00022989"/>
    </source>
</evidence>
<evidence type="ECO:0000256" key="4">
    <source>
        <dbReference type="ARBA" id="ARBA00022692"/>
    </source>
</evidence>
<evidence type="ECO:0000256" key="7">
    <source>
        <dbReference type="SAM" id="Phobius"/>
    </source>
</evidence>
<evidence type="ECO:0000313" key="9">
    <source>
        <dbReference type="EMBL" id="SFB03531.1"/>
    </source>
</evidence>
<dbReference type="PRINTS" id="PR01837">
    <property type="entry name" value="MGTCSAPBPROT"/>
</dbReference>
<dbReference type="Pfam" id="PF02308">
    <property type="entry name" value="MgtC"/>
    <property type="match status" value="1"/>
</dbReference>
<dbReference type="PANTHER" id="PTHR33778:SF1">
    <property type="entry name" value="MAGNESIUM TRANSPORTER YHID-RELATED"/>
    <property type="match status" value="1"/>
</dbReference>
<protein>
    <submittedName>
        <fullName evidence="9">Putative Mg2+ transporter-C (MgtC) family protein</fullName>
    </submittedName>
</protein>
<feature type="domain" description="MgtC/SapB/SrpB/YhiD N-terminal" evidence="8">
    <location>
        <begin position="10"/>
        <end position="146"/>
    </location>
</feature>